<reference evidence="1 2" key="1">
    <citation type="submission" date="2023-01" db="EMBL/GenBank/DDBJ databases">
        <title>Analysis of 21 Apiospora genomes using comparative genomics revels a genus with tremendous synthesis potential of carbohydrate active enzymes and secondary metabolites.</title>
        <authorList>
            <person name="Sorensen T."/>
        </authorList>
    </citation>
    <scope>NUCLEOTIDE SEQUENCE [LARGE SCALE GENOMIC DNA]</scope>
    <source>
        <strain evidence="1 2">CBS 33761</strain>
    </source>
</reference>
<name>A0ABR1RQX0_9PEZI</name>
<dbReference type="EMBL" id="JAQQWK010000013">
    <property type="protein sequence ID" value="KAK8017371.1"/>
    <property type="molecule type" value="Genomic_DNA"/>
</dbReference>
<dbReference type="Proteomes" id="UP001444661">
    <property type="component" value="Unassembled WGS sequence"/>
</dbReference>
<gene>
    <name evidence="1" type="ORF">PG993_013697</name>
</gene>
<keyword evidence="2" id="KW-1185">Reference proteome</keyword>
<comment type="caution">
    <text evidence="1">The sequence shown here is derived from an EMBL/GenBank/DDBJ whole genome shotgun (WGS) entry which is preliminary data.</text>
</comment>
<proteinExistence type="predicted"/>
<evidence type="ECO:0000313" key="1">
    <source>
        <dbReference type="EMBL" id="KAK8017371.1"/>
    </source>
</evidence>
<accession>A0ABR1RQX0</accession>
<sequence length="493" mass="56227">MDEQMSVKSPAGTSISACHKREASPFLRLPREIRNLIYSHVVTVDQVFEGDRTGNYNDYRTLPSDMESFRINRQIWAEVWDHLITSNIWVEVSTNERLAGFFSYQAFWYPCSRFPSSLASPEHIKHLADAVAIRFEMEGASDSKETIIFAYHPLTYGSFLSALSDAVTSQEGVSVQPSTRTLQCDQRFAKLVTPLCTLCGQGRASFLGTEDAPTTLQQIQESMNRPEFDADSIDGIMMNRQHYLDQGRTAELRGRFSDAMCQYWLGCTSQPAPEDYFAEGTPEWNSIYAMDTELRIRFSRNAHRYLASQKDTAARCNIDGEHETWIANMAEEASTDALEQFVGLSDRQRSEAHLYRAFIFLHQGQYYCAAEDLFYAKEADLSRDLATDLEDEYDRAAYEAIQRRPGPQGFKLAEQDLPLLGTWKGDPYILKTVWNGNHVILMKLLRQRHNRGPEGEEGGEPQDLAPQYALQDFTWEHKDNGEIKVSAPIDFVF</sequence>
<evidence type="ECO:0000313" key="2">
    <source>
        <dbReference type="Proteomes" id="UP001444661"/>
    </source>
</evidence>
<organism evidence="1 2">
    <name type="scientific">Apiospora rasikravindrae</name>
    <dbReference type="NCBI Taxonomy" id="990691"/>
    <lineage>
        <taxon>Eukaryota</taxon>
        <taxon>Fungi</taxon>
        <taxon>Dikarya</taxon>
        <taxon>Ascomycota</taxon>
        <taxon>Pezizomycotina</taxon>
        <taxon>Sordariomycetes</taxon>
        <taxon>Xylariomycetidae</taxon>
        <taxon>Amphisphaeriales</taxon>
        <taxon>Apiosporaceae</taxon>
        <taxon>Apiospora</taxon>
    </lineage>
</organism>
<protein>
    <submittedName>
        <fullName evidence="1">Uncharacterized protein</fullName>
    </submittedName>
</protein>